<dbReference type="PROSITE" id="PS50878">
    <property type="entry name" value="RT_POL"/>
    <property type="match status" value="1"/>
</dbReference>
<name>A0ABC9Y391_GRUJA</name>
<dbReference type="InterPro" id="IPR000477">
    <property type="entry name" value="RT_dom"/>
</dbReference>
<dbReference type="PANTHER" id="PTHR33332">
    <property type="entry name" value="REVERSE TRANSCRIPTASE DOMAIN-CONTAINING PROTEIN"/>
    <property type="match status" value="1"/>
</dbReference>
<evidence type="ECO:0000313" key="3">
    <source>
        <dbReference type="Proteomes" id="UP001623348"/>
    </source>
</evidence>
<dbReference type="Pfam" id="PF00078">
    <property type="entry name" value="RVT_1"/>
    <property type="match status" value="1"/>
</dbReference>
<reference evidence="2 3" key="1">
    <citation type="submission" date="2024-06" db="EMBL/GenBank/DDBJ databases">
        <title>The draft genome of Grus japonensis, version 3.</title>
        <authorList>
            <person name="Nabeshima K."/>
            <person name="Suzuki S."/>
            <person name="Onuma M."/>
        </authorList>
    </citation>
    <scope>NUCLEOTIDE SEQUENCE [LARGE SCALE GENOMIC DNA]</scope>
    <source>
        <strain evidence="2 3">451A</strain>
    </source>
</reference>
<dbReference type="Proteomes" id="UP001623348">
    <property type="component" value="Unassembled WGS sequence"/>
</dbReference>
<dbReference type="AlphaFoldDB" id="A0ABC9Y391"/>
<dbReference type="EMBL" id="BAAFJT010000040">
    <property type="protein sequence ID" value="GAB0204077.1"/>
    <property type="molecule type" value="Genomic_DNA"/>
</dbReference>
<evidence type="ECO:0000259" key="1">
    <source>
        <dbReference type="PROSITE" id="PS50878"/>
    </source>
</evidence>
<comment type="caution">
    <text evidence="2">The sequence shown here is derived from an EMBL/GenBank/DDBJ whole genome shotgun (WGS) entry which is preliminary data.</text>
</comment>
<proteinExistence type="predicted"/>
<gene>
    <name evidence="2" type="ORF">GRJ2_002873300</name>
</gene>
<evidence type="ECO:0000313" key="2">
    <source>
        <dbReference type="EMBL" id="GAB0204077.1"/>
    </source>
</evidence>
<dbReference type="InterPro" id="IPR043502">
    <property type="entry name" value="DNA/RNA_pol_sf"/>
</dbReference>
<protein>
    <submittedName>
        <fullName evidence="2">Mitochondrial enolase superfamily member 1</fullName>
    </submittedName>
</protein>
<keyword evidence="3" id="KW-1185">Reference proteome</keyword>
<sequence>MVPRSVKSTDYYPLLLFLMGMNDTASWNLGRIKEDYKVLEVQVKNIGAQVIFSSILAVRGKDATRNRPPDQEEEVDEAFYRQLEVASQSQALVLMGDFNHPDICWKVFTAKIGPQESQTLEARNYRPVSLTSIPGKVIKQLILDVISKHVEEKKVIGGGQHGFTKGKSCLTNMIAFYDGMTGWVDKGRAADVVFLDSSKTFDTVSHNIPIGKLRRCESDEWRVRWIENWLNSRAQSVVVSSAESGWRPAASGVPQGSVLVPVLFNMFINDLDEGTECTLSKFADDTKLGGVANTPEGCTAIQ</sequence>
<feature type="domain" description="Reverse transcriptase" evidence="1">
    <location>
        <begin position="94"/>
        <end position="302"/>
    </location>
</feature>
<dbReference type="SUPFAM" id="SSF56672">
    <property type="entry name" value="DNA/RNA polymerases"/>
    <property type="match status" value="1"/>
</dbReference>
<organism evidence="2 3">
    <name type="scientific">Grus japonensis</name>
    <name type="common">Japanese crane</name>
    <name type="synonym">Red-crowned crane</name>
    <dbReference type="NCBI Taxonomy" id="30415"/>
    <lineage>
        <taxon>Eukaryota</taxon>
        <taxon>Metazoa</taxon>
        <taxon>Chordata</taxon>
        <taxon>Craniata</taxon>
        <taxon>Vertebrata</taxon>
        <taxon>Euteleostomi</taxon>
        <taxon>Archelosauria</taxon>
        <taxon>Archosauria</taxon>
        <taxon>Dinosauria</taxon>
        <taxon>Saurischia</taxon>
        <taxon>Theropoda</taxon>
        <taxon>Coelurosauria</taxon>
        <taxon>Aves</taxon>
        <taxon>Neognathae</taxon>
        <taxon>Neoaves</taxon>
        <taxon>Gruiformes</taxon>
        <taxon>Gruidae</taxon>
        <taxon>Grus</taxon>
    </lineage>
</organism>
<accession>A0ABC9Y391</accession>